<evidence type="ECO:0000313" key="7">
    <source>
        <dbReference type="Proteomes" id="UP000443843"/>
    </source>
</evidence>
<dbReference type="Pfam" id="PF09084">
    <property type="entry name" value="NMT1"/>
    <property type="match status" value="1"/>
</dbReference>
<organism evidence="6 7">
    <name type="scientific">Pseudooceanicola pacificus</name>
    <dbReference type="NCBI Taxonomy" id="2676438"/>
    <lineage>
        <taxon>Bacteria</taxon>
        <taxon>Pseudomonadati</taxon>
        <taxon>Pseudomonadota</taxon>
        <taxon>Alphaproteobacteria</taxon>
        <taxon>Rhodobacterales</taxon>
        <taxon>Paracoccaceae</taxon>
        <taxon>Pseudooceanicola</taxon>
    </lineage>
</organism>
<feature type="signal peptide" evidence="4">
    <location>
        <begin position="1"/>
        <end position="22"/>
    </location>
</feature>
<evidence type="ECO:0000259" key="5">
    <source>
        <dbReference type="Pfam" id="PF09084"/>
    </source>
</evidence>
<evidence type="ECO:0000256" key="4">
    <source>
        <dbReference type="SAM" id="SignalP"/>
    </source>
</evidence>
<dbReference type="Proteomes" id="UP000443843">
    <property type="component" value="Unassembled WGS sequence"/>
</dbReference>
<name>A0A844W745_9RHOB</name>
<comment type="caution">
    <text evidence="6">The sequence shown here is derived from an EMBL/GenBank/DDBJ whole genome shotgun (WGS) entry which is preliminary data.</text>
</comment>
<dbReference type="InterPro" id="IPR015168">
    <property type="entry name" value="SsuA/THI5"/>
</dbReference>
<dbReference type="Gene3D" id="3.40.190.10">
    <property type="entry name" value="Periplasmic binding protein-like II"/>
    <property type="match status" value="2"/>
</dbReference>
<keyword evidence="3 4" id="KW-0732">Signal</keyword>
<sequence>MKHLSPLALAAAAMLAPLAASAEELTFAWTPNPQTPQVDIAIQKGYFDDAGLDINFVAFNTGREGFEAMVGGQVDVTFMAEFPAAVGALTGAEFSVIGDLARYTGSRVIVNTASGAIDSPADLAGKRVGTTIGTNVNFYLDEVLKQAGVQAEVVGAAPPDLVPALARGDLDAIVPFPTFYGAAAGMLGDSYGELRVPGYEVHYILAASPEMTGERAAVLDAFMAALARADADVKADPQAAMEAVSASMMGALSPEALAAMWQDVDVGLKLDTGLAELLVAEADWVLSKGVVRGEPVSIEAMLTHFAPGPLAKAAPEAVDLP</sequence>
<evidence type="ECO:0000313" key="6">
    <source>
        <dbReference type="EMBL" id="MWB78651.1"/>
    </source>
</evidence>
<feature type="chain" id="PRO_5032721778" evidence="4">
    <location>
        <begin position="23"/>
        <end position="321"/>
    </location>
</feature>
<keyword evidence="7" id="KW-1185">Reference proteome</keyword>
<dbReference type="GO" id="GO:0042597">
    <property type="term" value="C:periplasmic space"/>
    <property type="evidence" value="ECO:0007669"/>
    <property type="project" value="UniProtKB-SubCell"/>
</dbReference>
<evidence type="ECO:0000256" key="3">
    <source>
        <dbReference type="ARBA" id="ARBA00022729"/>
    </source>
</evidence>
<feature type="domain" description="SsuA/THI5-like" evidence="5">
    <location>
        <begin position="40"/>
        <end position="240"/>
    </location>
</feature>
<evidence type="ECO:0000256" key="2">
    <source>
        <dbReference type="ARBA" id="ARBA00010742"/>
    </source>
</evidence>
<dbReference type="AlphaFoldDB" id="A0A844W745"/>
<dbReference type="PANTHER" id="PTHR30024:SF47">
    <property type="entry name" value="TAURINE-BINDING PERIPLASMIC PROTEIN"/>
    <property type="match status" value="1"/>
</dbReference>
<dbReference type="RefSeq" id="WP_160382871.1">
    <property type="nucleotide sequence ID" value="NZ_WNXQ01000006.1"/>
</dbReference>
<gene>
    <name evidence="6" type="ORF">GLS40_11490</name>
</gene>
<dbReference type="SUPFAM" id="SSF53850">
    <property type="entry name" value="Periplasmic binding protein-like II"/>
    <property type="match status" value="1"/>
</dbReference>
<dbReference type="EMBL" id="WNXQ01000006">
    <property type="protein sequence ID" value="MWB78651.1"/>
    <property type="molecule type" value="Genomic_DNA"/>
</dbReference>
<proteinExistence type="inferred from homology"/>
<reference evidence="6 7" key="1">
    <citation type="submission" date="2019-11" db="EMBL/GenBank/DDBJ databases">
        <title>Pseudooceanicola pacifica sp. nov., isolated from deep-sea sediment of the Pacific Ocean.</title>
        <authorList>
            <person name="Lyu L."/>
        </authorList>
    </citation>
    <scope>NUCLEOTIDE SEQUENCE [LARGE SCALE GENOMIC DNA]</scope>
    <source>
        <strain evidence="6 7">216_PA32_1</strain>
    </source>
</reference>
<protein>
    <submittedName>
        <fullName evidence="6">Transporter substrate-binding domain-containing protein</fullName>
    </submittedName>
</protein>
<dbReference type="PANTHER" id="PTHR30024">
    <property type="entry name" value="ALIPHATIC SULFONATES-BINDING PROTEIN-RELATED"/>
    <property type="match status" value="1"/>
</dbReference>
<evidence type="ECO:0000256" key="1">
    <source>
        <dbReference type="ARBA" id="ARBA00004418"/>
    </source>
</evidence>
<accession>A0A844W745</accession>
<comment type="similarity">
    <text evidence="2">Belongs to the bacterial solute-binding protein SsuA/TauA family.</text>
</comment>
<dbReference type="GO" id="GO:0042918">
    <property type="term" value="P:alkanesulfonate transmembrane transport"/>
    <property type="evidence" value="ECO:0007669"/>
    <property type="project" value="TreeGrafter"/>
</dbReference>
<comment type="subcellular location">
    <subcellularLocation>
        <location evidence="1">Periplasm</location>
    </subcellularLocation>
</comment>